<feature type="domain" description="CoA carboxyltransferase C-terminal" evidence="2">
    <location>
        <begin position="223"/>
        <end position="472"/>
    </location>
</feature>
<name>A0A1M7Y284_9FIRM</name>
<dbReference type="InterPro" id="IPR034733">
    <property type="entry name" value="AcCoA_carboxyl_beta"/>
</dbReference>
<dbReference type="Proteomes" id="UP000184612">
    <property type="component" value="Unassembled WGS sequence"/>
</dbReference>
<evidence type="ECO:0000313" key="3">
    <source>
        <dbReference type="EMBL" id="SHO46028.1"/>
    </source>
</evidence>
<reference evidence="3 4" key="1">
    <citation type="submission" date="2016-12" db="EMBL/GenBank/DDBJ databases">
        <authorList>
            <person name="Song W.-J."/>
            <person name="Kurnit D.M."/>
        </authorList>
    </citation>
    <scope>NUCLEOTIDE SEQUENCE [LARGE SCALE GENOMIC DNA]</scope>
    <source>
        <strain evidence="3 4">DSM 12503</strain>
    </source>
</reference>
<gene>
    <name evidence="3" type="ORF">SAMN02745217_01143</name>
</gene>
<dbReference type="Pfam" id="PF01039">
    <property type="entry name" value="Carboxyl_trans"/>
    <property type="match status" value="1"/>
</dbReference>
<dbReference type="AlphaFoldDB" id="A0A1M7Y284"/>
<organism evidence="3 4">
    <name type="scientific">Anaerocolumna xylanovorans DSM 12503</name>
    <dbReference type="NCBI Taxonomy" id="1121345"/>
    <lineage>
        <taxon>Bacteria</taxon>
        <taxon>Bacillati</taxon>
        <taxon>Bacillota</taxon>
        <taxon>Clostridia</taxon>
        <taxon>Lachnospirales</taxon>
        <taxon>Lachnospiraceae</taxon>
        <taxon>Anaerocolumna</taxon>
    </lineage>
</organism>
<dbReference type="InterPro" id="IPR011763">
    <property type="entry name" value="COA_CT_C"/>
</dbReference>
<protein>
    <submittedName>
        <fullName evidence="3">Propionyl-CoA carboxylase beta chain</fullName>
    </submittedName>
</protein>
<dbReference type="GO" id="GO:0009317">
    <property type="term" value="C:acetyl-CoA carboxylase complex"/>
    <property type="evidence" value="ECO:0007669"/>
    <property type="project" value="TreeGrafter"/>
</dbReference>
<dbReference type="OrthoDB" id="9803706at2"/>
<dbReference type="SUPFAM" id="SSF52096">
    <property type="entry name" value="ClpP/crotonase"/>
    <property type="match status" value="2"/>
</dbReference>
<dbReference type="STRING" id="1121345.SAMN02745217_01143"/>
<evidence type="ECO:0000259" key="1">
    <source>
        <dbReference type="PROSITE" id="PS50980"/>
    </source>
</evidence>
<keyword evidence="4" id="KW-1185">Reference proteome</keyword>
<dbReference type="EMBL" id="FRFD01000003">
    <property type="protein sequence ID" value="SHO46028.1"/>
    <property type="molecule type" value="Genomic_DNA"/>
</dbReference>
<dbReference type="PROSITE" id="PS50989">
    <property type="entry name" value="COA_CT_CTER"/>
    <property type="match status" value="1"/>
</dbReference>
<dbReference type="PANTHER" id="PTHR43842">
    <property type="entry name" value="PROPIONYL-COA CARBOXYLASE BETA CHAIN"/>
    <property type="match status" value="1"/>
</dbReference>
<dbReference type="GO" id="GO:0004658">
    <property type="term" value="F:propionyl-CoA carboxylase activity"/>
    <property type="evidence" value="ECO:0007669"/>
    <property type="project" value="TreeGrafter"/>
</dbReference>
<evidence type="ECO:0000259" key="2">
    <source>
        <dbReference type="PROSITE" id="PS50989"/>
    </source>
</evidence>
<dbReference type="PROSITE" id="PS50980">
    <property type="entry name" value="COA_CT_NTER"/>
    <property type="match status" value="1"/>
</dbReference>
<dbReference type="Gene3D" id="3.90.226.10">
    <property type="entry name" value="2-enoyl-CoA Hydratase, Chain A, domain 1"/>
    <property type="match status" value="2"/>
</dbReference>
<dbReference type="InterPro" id="IPR029045">
    <property type="entry name" value="ClpP/crotonase-like_dom_sf"/>
</dbReference>
<proteinExistence type="predicted"/>
<dbReference type="RefSeq" id="WP_073587763.1">
    <property type="nucleotide sequence ID" value="NZ_FRFD01000003.1"/>
</dbReference>
<sequence>MEYNVQYQHDKKKYHAIERISLLLDKDSFREIGSRIHGENNIAYDAVITGHGKINGKEVFVFSQDFSLSGGTIGLYHGRKIAHLIEMAISCKCPVVGIYDSGGARINEGINSLAGCGEIMKYNTWASGYIPQIAVVLGPCAGAAAYSPAINDFVFCVNSISNMYITGPSVVESVTGEKCTAEELGGAKVHAGISGVAHVICNSEKECFKKVRRLVDYLPACCTGESPKTFDKNAGNTVGRDEISGIIPSNEKQSYDVKKIIGCCADADSFFEIHENFATSLVVGFAKLSGELVGIIANQPQNNGGALDCDSSDKGARFVRFCDAFNIPLITFVDTPGYLPGIEQEHNGIIRHGAKLLFAYAEAVTAKVTVILRKAHGGAYIAMGSKHLSSDFVFALPNAEIAVMGAEGAVSIINRRELQSAATEEYDSLFRAKVAEYKENYLNAKTAAEQGYIDEIIEIGEMRDRIGLSLQMLKGKAAPVTIGKRHGNIPL</sequence>
<dbReference type="InterPro" id="IPR051047">
    <property type="entry name" value="AccD/PCCB"/>
</dbReference>
<feature type="domain" description="CoA carboxyltransferase N-terminal" evidence="1">
    <location>
        <begin position="1"/>
        <end position="230"/>
    </location>
</feature>
<evidence type="ECO:0000313" key="4">
    <source>
        <dbReference type="Proteomes" id="UP000184612"/>
    </source>
</evidence>
<accession>A0A1M7Y284</accession>
<dbReference type="PANTHER" id="PTHR43842:SF2">
    <property type="entry name" value="PROPIONYL-COA CARBOXYLASE BETA CHAIN, MITOCHONDRIAL"/>
    <property type="match status" value="1"/>
</dbReference>
<dbReference type="InterPro" id="IPR011762">
    <property type="entry name" value="COA_CT_N"/>
</dbReference>